<proteinExistence type="predicted"/>
<gene>
    <name evidence="3" type="ORF">AURANDRAFT_68154</name>
</gene>
<sequence length="461" mass="48986">MGSGNSVERQAFVAESEDSPPDIRDAAAKLMAEVRREDRPPPAWEEVPRARESFATFGSSHGRGSFDDVARFDHKAAGRESFEDATGRCSFYDVRNLAAAATPAWQGDARPERSGAAKAAGVDGREAPAHDDITGETWHRGETSPSHDDITGETWHRGETSPSHDDITGETWHRGETSAHFLDSRLVRGFLAPGAADELLDALRRVPGARAPKRASSRVAYEVRTDAYGVPRADGALALDAWGADYEAWARVEPAPPALDAARAAVRALAERASFAREAAAGTPALANSLAVNYYRGGAVGIPAHQDTVSSLVDGSAIYVLSLGATREFQLGGADAAGRARVEAPLRTWRPRHGDLVVLGPETNARCCHCVPRAPGDGLRVSIVFRSVDKSFLRKAPPRVATYASGAARVVAAEAVVGGARRHLSELISAREAAKAPAEARPADLAQFYRGRGPMAALLAV</sequence>
<dbReference type="InterPro" id="IPR032854">
    <property type="entry name" value="ALKBH3"/>
</dbReference>
<evidence type="ECO:0000313" key="4">
    <source>
        <dbReference type="Proteomes" id="UP000002729"/>
    </source>
</evidence>
<feature type="region of interest" description="Disordered" evidence="1">
    <location>
        <begin position="119"/>
        <end position="165"/>
    </location>
</feature>
<dbReference type="PANTHER" id="PTHR31212:SF4">
    <property type="entry name" value="ALPHA-KETOGLUTARATE-DEPENDENT DIOXYGENASE ALKB HOMOLOG 3"/>
    <property type="match status" value="1"/>
</dbReference>
<dbReference type="AlphaFoldDB" id="F0YNN8"/>
<dbReference type="GeneID" id="20226628"/>
<keyword evidence="4" id="KW-1185">Reference proteome</keyword>
<feature type="region of interest" description="Disordered" evidence="1">
    <location>
        <begin position="1"/>
        <end position="49"/>
    </location>
</feature>
<dbReference type="Gene3D" id="2.60.120.590">
    <property type="entry name" value="Alpha-ketoglutarate-dependent dioxygenase AlkB-like"/>
    <property type="match status" value="1"/>
</dbReference>
<dbReference type="OrthoDB" id="6434239at2759"/>
<dbReference type="PROSITE" id="PS51471">
    <property type="entry name" value="FE2OG_OXY"/>
    <property type="match status" value="1"/>
</dbReference>
<dbReference type="Proteomes" id="UP000002729">
    <property type="component" value="Unassembled WGS sequence"/>
</dbReference>
<dbReference type="InterPro" id="IPR027450">
    <property type="entry name" value="AlkB-like"/>
</dbReference>
<dbReference type="RefSeq" id="XP_009042038.1">
    <property type="nucleotide sequence ID" value="XM_009043790.1"/>
</dbReference>
<dbReference type="PANTHER" id="PTHR31212">
    <property type="entry name" value="ALPHA-KETOGLUTARATE-DEPENDENT DIOXYGENASE ALKB HOMOLOG 3"/>
    <property type="match status" value="1"/>
</dbReference>
<dbReference type="GO" id="GO:0051213">
    <property type="term" value="F:dioxygenase activity"/>
    <property type="evidence" value="ECO:0007669"/>
    <property type="project" value="InterPro"/>
</dbReference>
<dbReference type="InterPro" id="IPR005123">
    <property type="entry name" value="Oxoglu/Fe-dep_dioxygenase_dom"/>
</dbReference>
<protein>
    <recommendedName>
        <fullName evidence="2">Fe2OG dioxygenase domain-containing protein</fullName>
    </recommendedName>
</protein>
<name>F0YNN8_AURAN</name>
<dbReference type="SUPFAM" id="SSF51197">
    <property type="entry name" value="Clavaminate synthase-like"/>
    <property type="match status" value="1"/>
</dbReference>
<dbReference type="KEGG" id="aaf:AURANDRAFT_68154"/>
<dbReference type="GO" id="GO:0006307">
    <property type="term" value="P:DNA alkylation repair"/>
    <property type="evidence" value="ECO:0007669"/>
    <property type="project" value="InterPro"/>
</dbReference>
<accession>F0YNN8</accession>
<evidence type="ECO:0000313" key="3">
    <source>
        <dbReference type="EMBL" id="EGB03277.1"/>
    </source>
</evidence>
<feature type="compositionally biased region" description="Basic and acidic residues" evidence="1">
    <location>
        <begin position="21"/>
        <end position="49"/>
    </location>
</feature>
<dbReference type="Pfam" id="PF13532">
    <property type="entry name" value="2OG-FeII_Oxy_2"/>
    <property type="match status" value="1"/>
</dbReference>
<feature type="domain" description="Fe2OG dioxygenase" evidence="2">
    <location>
        <begin position="286"/>
        <end position="389"/>
    </location>
</feature>
<dbReference type="InterPro" id="IPR037151">
    <property type="entry name" value="AlkB-like_sf"/>
</dbReference>
<reference evidence="3 4" key="1">
    <citation type="journal article" date="2011" name="Proc. Natl. Acad. Sci. U.S.A.">
        <title>Niche of harmful alga Aureococcus anophagefferens revealed through ecogenomics.</title>
        <authorList>
            <person name="Gobler C.J."/>
            <person name="Berry D.L."/>
            <person name="Dyhrman S.T."/>
            <person name="Wilhelm S.W."/>
            <person name="Salamov A."/>
            <person name="Lobanov A.V."/>
            <person name="Zhang Y."/>
            <person name="Collier J.L."/>
            <person name="Wurch L.L."/>
            <person name="Kustka A.B."/>
            <person name="Dill B.D."/>
            <person name="Shah M."/>
            <person name="VerBerkmoes N.C."/>
            <person name="Kuo A."/>
            <person name="Terry A."/>
            <person name="Pangilinan J."/>
            <person name="Lindquist E.A."/>
            <person name="Lucas S."/>
            <person name="Paulsen I.T."/>
            <person name="Hattenrath-Lehmann T.K."/>
            <person name="Talmage S.C."/>
            <person name="Walker E.A."/>
            <person name="Koch F."/>
            <person name="Burson A.M."/>
            <person name="Marcoval M.A."/>
            <person name="Tang Y.Z."/>
            <person name="Lecleir G.R."/>
            <person name="Coyne K.J."/>
            <person name="Berg G.M."/>
            <person name="Bertrand E.M."/>
            <person name="Saito M.A."/>
            <person name="Gladyshev V.N."/>
            <person name="Grigoriev I.V."/>
        </authorList>
    </citation>
    <scope>NUCLEOTIDE SEQUENCE [LARGE SCALE GENOMIC DNA]</scope>
    <source>
        <strain evidence="4">CCMP 1984</strain>
    </source>
</reference>
<organism evidence="4">
    <name type="scientific">Aureococcus anophagefferens</name>
    <name type="common">Harmful bloom alga</name>
    <dbReference type="NCBI Taxonomy" id="44056"/>
    <lineage>
        <taxon>Eukaryota</taxon>
        <taxon>Sar</taxon>
        <taxon>Stramenopiles</taxon>
        <taxon>Ochrophyta</taxon>
        <taxon>Pelagophyceae</taxon>
        <taxon>Pelagomonadales</taxon>
        <taxon>Pelagomonadaceae</taxon>
        <taxon>Aureococcus</taxon>
    </lineage>
</organism>
<feature type="compositionally biased region" description="Basic and acidic residues" evidence="1">
    <location>
        <begin position="123"/>
        <end position="165"/>
    </location>
</feature>
<dbReference type="EMBL" id="GL833179">
    <property type="protein sequence ID" value="EGB03277.1"/>
    <property type="molecule type" value="Genomic_DNA"/>
</dbReference>
<dbReference type="InParanoid" id="F0YNN8"/>
<evidence type="ECO:0000259" key="2">
    <source>
        <dbReference type="PROSITE" id="PS51471"/>
    </source>
</evidence>
<evidence type="ECO:0000256" key="1">
    <source>
        <dbReference type="SAM" id="MobiDB-lite"/>
    </source>
</evidence>